<reference evidence="5 6" key="1">
    <citation type="submission" date="2010-05" db="EMBL/GenBank/DDBJ databases">
        <title>The Genome Sequence of Thecamonas trahens ATCC 50062.</title>
        <authorList>
            <consortium name="The Broad Institute Genome Sequencing Platform"/>
            <person name="Russ C."/>
            <person name="Cuomo C."/>
            <person name="Shea T."/>
            <person name="Young S.K."/>
            <person name="Zeng Q."/>
            <person name="Koehrsen M."/>
            <person name="Haas B."/>
            <person name="Borodovsky M."/>
            <person name="Guigo R."/>
            <person name="Alvarado L."/>
            <person name="Berlin A."/>
            <person name="Bochicchio J."/>
            <person name="Borenstein D."/>
            <person name="Chapman S."/>
            <person name="Chen Z."/>
            <person name="Freedman E."/>
            <person name="Gellesch M."/>
            <person name="Goldberg J."/>
            <person name="Griggs A."/>
            <person name="Gujja S."/>
            <person name="Heilman E."/>
            <person name="Heiman D."/>
            <person name="Hepburn T."/>
            <person name="Howarth C."/>
            <person name="Jen D."/>
            <person name="Larson L."/>
            <person name="Mehta T."/>
            <person name="Park D."/>
            <person name="Pearson M."/>
            <person name="Roberts A."/>
            <person name="Saif S."/>
            <person name="Shenoy N."/>
            <person name="Sisk P."/>
            <person name="Stolte C."/>
            <person name="Sykes S."/>
            <person name="Thomson T."/>
            <person name="Walk T."/>
            <person name="White J."/>
            <person name="Yandava C."/>
            <person name="Burger G."/>
            <person name="Gray M.W."/>
            <person name="Holland P.W.H."/>
            <person name="King N."/>
            <person name="Lang F.B.F."/>
            <person name="Roger A.J."/>
            <person name="Ruiz-Trillo I."/>
            <person name="Lander E."/>
            <person name="Nusbaum C."/>
        </authorList>
    </citation>
    <scope>NUCLEOTIDE SEQUENCE [LARGE SCALE GENOMIC DNA]</scope>
    <source>
        <strain evidence="5 6">ATCC 50062</strain>
    </source>
</reference>
<feature type="compositionally biased region" description="Polar residues" evidence="3">
    <location>
        <begin position="376"/>
        <end position="389"/>
    </location>
</feature>
<dbReference type="InterPro" id="IPR036427">
    <property type="entry name" value="Bromodomain-like_sf"/>
</dbReference>
<evidence type="ECO:0000256" key="1">
    <source>
        <dbReference type="ARBA" id="ARBA00023117"/>
    </source>
</evidence>
<dbReference type="SUPFAM" id="SSF47370">
    <property type="entry name" value="Bromodomain"/>
    <property type="match status" value="1"/>
</dbReference>
<dbReference type="SMART" id="SM00297">
    <property type="entry name" value="BROMO"/>
    <property type="match status" value="1"/>
</dbReference>
<feature type="domain" description="Bromo" evidence="4">
    <location>
        <begin position="199"/>
        <end position="271"/>
    </location>
</feature>
<dbReference type="STRING" id="461836.A0A0L0D1P4"/>
<evidence type="ECO:0000256" key="3">
    <source>
        <dbReference type="SAM" id="MobiDB-lite"/>
    </source>
</evidence>
<dbReference type="RefSeq" id="XP_013760573.1">
    <property type="nucleotide sequence ID" value="XM_013905119.1"/>
</dbReference>
<proteinExistence type="predicted"/>
<dbReference type="Gene3D" id="1.20.920.10">
    <property type="entry name" value="Bromodomain-like"/>
    <property type="match status" value="1"/>
</dbReference>
<feature type="compositionally biased region" description="Low complexity" evidence="3">
    <location>
        <begin position="330"/>
        <end position="345"/>
    </location>
</feature>
<gene>
    <name evidence="5" type="ORF">AMSG_02732</name>
</gene>
<feature type="compositionally biased region" description="Low complexity" evidence="3">
    <location>
        <begin position="54"/>
        <end position="69"/>
    </location>
</feature>
<evidence type="ECO:0000313" key="5">
    <source>
        <dbReference type="EMBL" id="KNC46279.1"/>
    </source>
</evidence>
<dbReference type="Pfam" id="PF00439">
    <property type="entry name" value="Bromodomain"/>
    <property type="match status" value="1"/>
</dbReference>
<dbReference type="GeneID" id="25562385"/>
<feature type="region of interest" description="Disordered" evidence="3">
    <location>
        <begin position="1"/>
        <end position="31"/>
    </location>
</feature>
<dbReference type="PRINTS" id="PR00503">
    <property type="entry name" value="BROMODOMAIN"/>
</dbReference>
<dbReference type="InterPro" id="IPR018359">
    <property type="entry name" value="Bromodomain_CS"/>
</dbReference>
<dbReference type="eggNOG" id="KOG1474">
    <property type="taxonomic scope" value="Eukaryota"/>
</dbReference>
<feature type="region of interest" description="Disordered" evidence="3">
    <location>
        <begin position="326"/>
        <end position="408"/>
    </location>
</feature>
<dbReference type="OrthoDB" id="21449at2759"/>
<dbReference type="Proteomes" id="UP000054408">
    <property type="component" value="Unassembled WGS sequence"/>
</dbReference>
<dbReference type="EMBL" id="GL349442">
    <property type="protein sequence ID" value="KNC46279.1"/>
    <property type="molecule type" value="Genomic_DNA"/>
</dbReference>
<protein>
    <recommendedName>
        <fullName evidence="4">Bromo domain-containing protein</fullName>
    </recommendedName>
</protein>
<feature type="compositionally biased region" description="Polar residues" evidence="3">
    <location>
        <begin position="354"/>
        <end position="363"/>
    </location>
</feature>
<dbReference type="PANTHER" id="PTHR45926">
    <property type="entry name" value="OSJNBA0053K19.4 PROTEIN"/>
    <property type="match status" value="1"/>
</dbReference>
<evidence type="ECO:0000256" key="2">
    <source>
        <dbReference type="PROSITE-ProRule" id="PRU00035"/>
    </source>
</evidence>
<feature type="region of interest" description="Disordered" evidence="3">
    <location>
        <begin position="43"/>
        <end position="82"/>
    </location>
</feature>
<evidence type="ECO:0000313" key="6">
    <source>
        <dbReference type="Proteomes" id="UP000054408"/>
    </source>
</evidence>
<accession>A0A0L0D1P4</accession>
<keyword evidence="1 2" id="KW-0103">Bromodomain</keyword>
<keyword evidence="6" id="KW-1185">Reference proteome</keyword>
<dbReference type="AlphaFoldDB" id="A0A0L0D1P4"/>
<dbReference type="PROSITE" id="PS50014">
    <property type="entry name" value="BROMODOMAIN_2"/>
    <property type="match status" value="1"/>
</dbReference>
<dbReference type="InterPro" id="IPR001487">
    <property type="entry name" value="Bromodomain"/>
</dbReference>
<dbReference type="PROSITE" id="PS00633">
    <property type="entry name" value="BROMODOMAIN_1"/>
    <property type="match status" value="1"/>
</dbReference>
<organism evidence="5 6">
    <name type="scientific">Thecamonas trahens ATCC 50062</name>
    <dbReference type="NCBI Taxonomy" id="461836"/>
    <lineage>
        <taxon>Eukaryota</taxon>
        <taxon>Apusozoa</taxon>
        <taxon>Apusomonadida</taxon>
        <taxon>Apusomonadidae</taxon>
        <taxon>Thecamonas</taxon>
    </lineage>
</organism>
<sequence>MTERLDPQAPARKRQKTLGDPAPAGSTSAAAAAALAKLVRKASVAGGSGGGSGTASSGAASRSTAGASEKGSRGSRGKAKRRADPLAMLLESMAAEQATVSGSVRAAFPAATSAPPPLRSRLEAPVRAQMSLSAAGNLATCKVVSLQAPHVGEMSKPTRVLSRSVKTPAGALEVVSTRKVASRRDPIMRACRRVLKTLLADSRSEPFREPVNAIALDIPTYFDIVRCPMDLGTIQARLDRGAYATPAQFAADVRLVFSNCTLFNSPDSAIYTDGVALLAVFEDLYAALNEQLDTELTAKYQQLAILFKVYDEMYLQFNQLEGAGSDALASRPNSAGSVSSSGSTSKAFPMVSASAPTTPSGRHSASRAHAFMPSPASASQDPTARSAGSTPLVGSDAGGARRRPPKAIEPLTFKARRRLADKLRHLTPDKLGMALGIIIELEPEFADLVAKPDASSR</sequence>
<dbReference type="OMA" id="GNLATCK"/>
<evidence type="ECO:0000259" key="4">
    <source>
        <dbReference type="PROSITE" id="PS50014"/>
    </source>
</evidence>
<name>A0A0L0D1P4_THETB</name>